<evidence type="ECO:0000256" key="7">
    <source>
        <dbReference type="ARBA" id="ARBA00023157"/>
    </source>
</evidence>
<dbReference type="InterPro" id="IPR001704">
    <property type="entry name" value="Orexin"/>
</dbReference>
<comment type="function">
    <text evidence="17">Binds to orexin receptors HCRTR1/OX1R and HCRTR2/OX2R with a high affinity. Stimulates food intake. Modulates pituitary luteinizing hormone secretion in an ovarian steroid-dependent manner.</text>
</comment>
<dbReference type="GO" id="GO:0042594">
    <property type="term" value="P:response to starvation"/>
    <property type="evidence" value="ECO:0007669"/>
    <property type="project" value="TreeGrafter"/>
</dbReference>
<dbReference type="GO" id="GO:0031772">
    <property type="term" value="F:type 2 orexin receptor binding"/>
    <property type="evidence" value="ECO:0007669"/>
    <property type="project" value="TreeGrafter"/>
</dbReference>
<keyword evidence="7" id="KW-1015">Disulfide bond</keyword>
<dbReference type="GO" id="GO:0005791">
    <property type="term" value="C:rough endoplasmic reticulum"/>
    <property type="evidence" value="ECO:0007669"/>
    <property type="project" value="UniProtKB-SubCell"/>
</dbReference>
<comment type="similarity">
    <text evidence="3">Belongs to the orexin family.</text>
</comment>
<dbReference type="GO" id="GO:0001659">
    <property type="term" value="P:temperature homeostasis"/>
    <property type="evidence" value="ECO:0007669"/>
    <property type="project" value="TreeGrafter"/>
</dbReference>
<evidence type="ECO:0000256" key="17">
    <source>
        <dbReference type="ARBA" id="ARBA00045659"/>
    </source>
</evidence>
<evidence type="ECO:0000256" key="13">
    <source>
        <dbReference type="ARBA" id="ARBA00034351"/>
    </source>
</evidence>
<dbReference type="GO" id="GO:0031410">
    <property type="term" value="C:cytoplasmic vesicle"/>
    <property type="evidence" value="ECO:0007669"/>
    <property type="project" value="UniProtKB-SubCell"/>
</dbReference>
<evidence type="ECO:0000256" key="5">
    <source>
        <dbReference type="ARBA" id="ARBA00022824"/>
    </source>
</evidence>
<proteinExistence type="inferred from homology"/>
<evidence type="ECO:0000313" key="20">
    <source>
        <dbReference type="Ensembl" id="ENSJHYP00000015753.1"/>
    </source>
</evidence>
<keyword evidence="5" id="KW-0256">Endoplasmic reticulum</keyword>
<evidence type="ECO:0000256" key="16">
    <source>
        <dbReference type="ARBA" id="ARBA00034371"/>
    </source>
</evidence>
<dbReference type="AlphaFoldDB" id="A0A8C5NQ79"/>
<evidence type="ECO:0000256" key="8">
    <source>
        <dbReference type="ARBA" id="ARBA00023283"/>
    </source>
</evidence>
<evidence type="ECO:0000256" key="12">
    <source>
        <dbReference type="ARBA" id="ARBA00034336"/>
    </source>
</evidence>
<evidence type="ECO:0000256" key="19">
    <source>
        <dbReference type="SAM" id="MobiDB-lite"/>
    </source>
</evidence>
<reference evidence="20" key="1">
    <citation type="submission" date="2025-08" db="UniProtKB">
        <authorList>
            <consortium name="Ensembl"/>
        </authorList>
    </citation>
    <scope>IDENTIFICATION</scope>
</reference>
<dbReference type="GO" id="GO:0045202">
    <property type="term" value="C:synapse"/>
    <property type="evidence" value="ECO:0007669"/>
    <property type="project" value="UniProtKB-SubCell"/>
</dbReference>
<dbReference type="GO" id="GO:0030431">
    <property type="term" value="P:sleep"/>
    <property type="evidence" value="ECO:0007669"/>
    <property type="project" value="TreeGrafter"/>
</dbReference>
<dbReference type="GO" id="GO:0005184">
    <property type="term" value="F:neuropeptide hormone activity"/>
    <property type="evidence" value="ECO:0007669"/>
    <property type="project" value="TreeGrafter"/>
</dbReference>
<comment type="function">
    <text evidence="18">Binds to orexin receptor HCRTR2/OX2R only. Stimulates food intake. Modulates pituitary luteinizing hormone secretion in an ovarian steroid-dependent manner.</text>
</comment>
<evidence type="ECO:0000256" key="6">
    <source>
        <dbReference type="ARBA" id="ARBA00023018"/>
    </source>
</evidence>
<keyword evidence="10" id="KW-0968">Cytoplasmic vesicle</keyword>
<feature type="compositionally biased region" description="Basic and acidic residues" evidence="19">
    <location>
        <begin position="223"/>
        <end position="233"/>
    </location>
</feature>
<dbReference type="GO" id="GO:0031771">
    <property type="term" value="F:type 1 orexin receptor binding"/>
    <property type="evidence" value="ECO:0007669"/>
    <property type="project" value="TreeGrafter"/>
</dbReference>
<evidence type="ECO:0000256" key="4">
    <source>
        <dbReference type="ARBA" id="ARBA00022815"/>
    </source>
</evidence>
<keyword evidence="6" id="KW-0770">Synapse</keyword>
<evidence type="ECO:0000256" key="15">
    <source>
        <dbReference type="ARBA" id="ARBA00034367"/>
    </source>
</evidence>
<evidence type="ECO:0000256" key="10">
    <source>
        <dbReference type="ARBA" id="ARBA00023329"/>
    </source>
</evidence>
<keyword evidence="9" id="KW-0527">Neuropeptide</keyword>
<dbReference type="PANTHER" id="PTHR15173">
    <property type="entry name" value="OREXIN"/>
    <property type="match status" value="1"/>
</dbReference>
<dbReference type="Proteomes" id="UP000694408">
    <property type="component" value="Unplaced"/>
</dbReference>
<evidence type="ECO:0000256" key="2">
    <source>
        <dbReference type="ARBA" id="ARBA00004541"/>
    </source>
</evidence>
<evidence type="ECO:0000256" key="3">
    <source>
        <dbReference type="ARBA" id="ARBA00009198"/>
    </source>
</evidence>
<feature type="region of interest" description="Disordered" evidence="19">
    <location>
        <begin position="210"/>
        <end position="246"/>
    </location>
</feature>
<evidence type="ECO:0000256" key="1">
    <source>
        <dbReference type="ARBA" id="ARBA00004427"/>
    </source>
</evidence>
<dbReference type="GO" id="GO:0007218">
    <property type="term" value="P:neuropeptide signaling pathway"/>
    <property type="evidence" value="ECO:0007669"/>
    <property type="project" value="UniProtKB-KW"/>
</dbReference>
<name>A0A8C5NQ79_JUNHY</name>
<accession>A0A8C5NQ79</accession>
<evidence type="ECO:0000256" key="11">
    <source>
        <dbReference type="ARBA" id="ARBA00034103"/>
    </source>
</evidence>
<reference evidence="20" key="2">
    <citation type="submission" date="2025-09" db="UniProtKB">
        <authorList>
            <consortium name="Ensembl"/>
        </authorList>
    </citation>
    <scope>IDENTIFICATION</scope>
</reference>
<dbReference type="GO" id="GO:0042755">
    <property type="term" value="P:eating behavior"/>
    <property type="evidence" value="ECO:0007669"/>
    <property type="project" value="TreeGrafter"/>
</dbReference>
<evidence type="ECO:0000313" key="21">
    <source>
        <dbReference type="Proteomes" id="UP000694408"/>
    </source>
</evidence>
<dbReference type="Ensembl" id="ENSJHYT00000019005.1">
    <property type="protein sequence ID" value="ENSJHYP00000015753.1"/>
    <property type="gene ID" value="ENSJHYG00000012086.1"/>
</dbReference>
<feature type="compositionally biased region" description="Polar residues" evidence="19">
    <location>
        <begin position="236"/>
        <end position="246"/>
    </location>
</feature>
<evidence type="ECO:0000256" key="18">
    <source>
        <dbReference type="ARBA" id="ARBA00046224"/>
    </source>
</evidence>
<dbReference type="PANTHER" id="PTHR15173:SF2">
    <property type="entry name" value="HYPOCRETIN NEUROPEPTIDE PRECURSOR"/>
    <property type="match status" value="1"/>
</dbReference>
<comment type="subcellular location">
    <subcellularLocation>
        <location evidence="2">Cytoplasmic vesicle</location>
    </subcellularLocation>
    <subcellularLocation>
        <location evidence="1">Rough endoplasmic reticulum</location>
    </subcellularLocation>
    <subcellularLocation>
        <location evidence="11">Synapse</location>
    </subcellularLocation>
</comment>
<dbReference type="GO" id="GO:0046928">
    <property type="term" value="P:regulation of neurotransmitter secretion"/>
    <property type="evidence" value="ECO:0007669"/>
    <property type="project" value="TreeGrafter"/>
</dbReference>
<keyword evidence="21" id="KW-1185">Reference proteome</keyword>
<dbReference type="Pfam" id="PF02072">
    <property type="entry name" value="Orexin"/>
    <property type="match status" value="1"/>
</dbReference>
<dbReference type="PRINTS" id="PR01091">
    <property type="entry name" value="OREXINPP"/>
</dbReference>
<evidence type="ECO:0000256" key="9">
    <source>
        <dbReference type="ARBA" id="ARBA00023320"/>
    </source>
</evidence>
<evidence type="ECO:0000256" key="14">
    <source>
        <dbReference type="ARBA" id="ARBA00034354"/>
    </source>
</evidence>
<protein>
    <recommendedName>
        <fullName evidence="12">Hypocretin neuropeptide precursor</fullName>
    </recommendedName>
    <alternativeName>
        <fullName evidence="16">Hypocretin</fullName>
    </alternativeName>
    <alternativeName>
        <fullName evidence="13">Orexin precursor</fullName>
    </alternativeName>
    <alternativeName>
        <fullName evidence="15">Prepro-orexin</fullName>
    </alternativeName>
    <alternativeName>
        <fullName evidence="14">Preprohypocretin</fullName>
    </alternativeName>
</protein>
<dbReference type="GO" id="GO:0051971">
    <property type="term" value="P:positive regulation of transmission of nerve impulse"/>
    <property type="evidence" value="ECO:0007669"/>
    <property type="project" value="TreeGrafter"/>
</dbReference>
<organism evidence="20 21">
    <name type="scientific">Junco hyemalis</name>
    <name type="common">Dark-eyed junco</name>
    <dbReference type="NCBI Taxonomy" id="40217"/>
    <lineage>
        <taxon>Eukaryota</taxon>
        <taxon>Metazoa</taxon>
        <taxon>Chordata</taxon>
        <taxon>Craniata</taxon>
        <taxon>Vertebrata</taxon>
        <taxon>Euteleostomi</taxon>
        <taxon>Archelosauria</taxon>
        <taxon>Archosauria</taxon>
        <taxon>Dinosauria</taxon>
        <taxon>Saurischia</taxon>
        <taxon>Theropoda</taxon>
        <taxon>Coelurosauria</taxon>
        <taxon>Aves</taxon>
        <taxon>Neognathae</taxon>
        <taxon>Neoaves</taxon>
        <taxon>Telluraves</taxon>
        <taxon>Australaves</taxon>
        <taxon>Passeriformes</taxon>
        <taxon>Passerellidae</taxon>
        <taxon>Junco</taxon>
    </lineage>
</organism>
<keyword evidence="4" id="KW-0027">Amidation</keyword>
<keyword evidence="8" id="KW-0873">Pyrrolidone carboxylic acid</keyword>
<sequence>MPAQQRSPWAIMASLVPGTPCSEHPHNGELQMRGKACMVSGLPRLPDTRCSRWPRYFWQPHCAGPYKRAVALRGAVLPMGHAPELLGHMKTPARMEVPNSKPQRAACLLLLLLLCSLAAARQNLPHCCRQKTCSCRVYDLLHGMGNHAAGILTLGKRKSVPLAFQSRLYRLLHGSGNHAAGILTMGKRGQPSGTACPDVLGCPAGTVTQPSAVPRGAATSPESPRECQGHSGKDLSASQGAARSFY</sequence>
<dbReference type="GO" id="GO:0048471">
    <property type="term" value="C:perinuclear region of cytoplasm"/>
    <property type="evidence" value="ECO:0007669"/>
    <property type="project" value="TreeGrafter"/>
</dbReference>